<keyword evidence="1" id="KW-0472">Membrane</keyword>
<evidence type="ECO:0000313" key="2">
    <source>
        <dbReference type="EMBL" id="KKU90264.1"/>
    </source>
</evidence>
<sequence length="172" mass="18838">MNHKKRPTFSLRSKRRVFVTGVRLCRTGNVVTGFTLIEMVLAIALVFYIGLLSTAFYSGFYLRNAANIVTKDLAFSLRQAQVYSMSGRQGSDWGVALTDDAIIIFKGSSYASRATTFDESHAIPVTLVVTGFNETVFSRITGYPSATSTVVITGAGRTRTVVVNEQGIVDQY</sequence>
<proteinExistence type="predicted"/>
<comment type="caution">
    <text evidence="2">The sequence shown here is derived from an EMBL/GenBank/DDBJ whole genome shotgun (WGS) entry which is preliminary data.</text>
</comment>
<feature type="transmembrane region" description="Helical" evidence="1">
    <location>
        <begin position="39"/>
        <end position="62"/>
    </location>
</feature>
<accession>A0A0G1U860</accession>
<evidence type="ECO:0008006" key="4">
    <source>
        <dbReference type="Google" id="ProtNLM"/>
    </source>
</evidence>
<evidence type="ECO:0000256" key="1">
    <source>
        <dbReference type="SAM" id="Phobius"/>
    </source>
</evidence>
<keyword evidence="1" id="KW-0812">Transmembrane</keyword>
<dbReference type="AlphaFoldDB" id="A0A0G1U860"/>
<evidence type="ECO:0000313" key="3">
    <source>
        <dbReference type="Proteomes" id="UP000033882"/>
    </source>
</evidence>
<gene>
    <name evidence="2" type="ORF">UY19_C0005G0067</name>
</gene>
<dbReference type="Proteomes" id="UP000033882">
    <property type="component" value="Unassembled WGS sequence"/>
</dbReference>
<reference evidence="2 3" key="1">
    <citation type="journal article" date="2015" name="Nature">
        <title>rRNA introns, odd ribosomes, and small enigmatic genomes across a large radiation of phyla.</title>
        <authorList>
            <person name="Brown C.T."/>
            <person name="Hug L.A."/>
            <person name="Thomas B.C."/>
            <person name="Sharon I."/>
            <person name="Castelle C.J."/>
            <person name="Singh A."/>
            <person name="Wilkins M.J."/>
            <person name="Williams K.H."/>
            <person name="Banfield J.F."/>
        </authorList>
    </citation>
    <scope>NUCLEOTIDE SEQUENCE [LARGE SCALE GENOMIC DNA]</scope>
</reference>
<protein>
    <recommendedName>
        <fullName evidence="4">Prepilin-type N-terminal cleavage/methylation domain-containing protein</fullName>
    </recommendedName>
</protein>
<name>A0A0G1U860_9BACT</name>
<organism evidence="2 3">
    <name type="scientific">Candidatus Wolfebacteria bacterium GW2011_GWA2_47_9b</name>
    <dbReference type="NCBI Taxonomy" id="1619005"/>
    <lineage>
        <taxon>Bacteria</taxon>
        <taxon>Candidatus Wolfeibacteriota</taxon>
    </lineage>
</organism>
<keyword evidence="1" id="KW-1133">Transmembrane helix</keyword>
<dbReference type="EMBL" id="LCPB01000005">
    <property type="protein sequence ID" value="KKU90264.1"/>
    <property type="molecule type" value="Genomic_DNA"/>
</dbReference>